<dbReference type="PaxDb" id="55529-EKX53393"/>
<gene>
    <name evidence="2" type="ORF">GUITHDRAFT_101095</name>
</gene>
<dbReference type="InterPro" id="IPR015943">
    <property type="entry name" value="WD40/YVTN_repeat-like_dom_sf"/>
</dbReference>
<keyword evidence="4" id="KW-1185">Reference proteome</keyword>
<dbReference type="eggNOG" id="KOG0266">
    <property type="taxonomic scope" value="Eukaryota"/>
</dbReference>
<dbReference type="RefSeq" id="XP_005840373.1">
    <property type="nucleotide sequence ID" value="XM_005840316.1"/>
</dbReference>
<dbReference type="OMA" id="KVKLWHV"/>
<dbReference type="STRING" id="905079.L1JZ68"/>
<dbReference type="PROSITE" id="PS50082">
    <property type="entry name" value="WD_REPEATS_2"/>
    <property type="match status" value="2"/>
</dbReference>
<dbReference type="PROSITE" id="PS50294">
    <property type="entry name" value="WD_REPEATS_REGION"/>
    <property type="match status" value="1"/>
</dbReference>
<dbReference type="AlphaFoldDB" id="L1JZ68"/>
<dbReference type="PANTHER" id="PTHR47822:SF2">
    <property type="entry name" value="F-BOX AND WD-40 DOMAIN PROTEIN 7"/>
    <property type="match status" value="1"/>
</dbReference>
<proteinExistence type="predicted"/>
<dbReference type="Pfam" id="PF00400">
    <property type="entry name" value="WD40"/>
    <property type="match status" value="3"/>
</dbReference>
<protein>
    <submittedName>
        <fullName evidence="2 3">Uncharacterized protein</fullName>
    </submittedName>
</protein>
<accession>L1JZ68</accession>
<dbReference type="SUPFAM" id="SSF50978">
    <property type="entry name" value="WD40 repeat-like"/>
    <property type="match status" value="1"/>
</dbReference>
<evidence type="ECO:0000256" key="1">
    <source>
        <dbReference type="PROSITE-ProRule" id="PRU00221"/>
    </source>
</evidence>
<keyword evidence="1" id="KW-0853">WD repeat</keyword>
<dbReference type="InterPro" id="IPR001680">
    <property type="entry name" value="WD40_rpt"/>
</dbReference>
<evidence type="ECO:0000313" key="3">
    <source>
        <dbReference type="EnsemblProtists" id="EKX53393"/>
    </source>
</evidence>
<dbReference type="HOGENOM" id="CLU_047907_0_0_1"/>
<reference evidence="4" key="2">
    <citation type="submission" date="2012-11" db="EMBL/GenBank/DDBJ databases">
        <authorList>
            <person name="Kuo A."/>
            <person name="Curtis B.A."/>
            <person name="Tanifuji G."/>
            <person name="Burki F."/>
            <person name="Gruber A."/>
            <person name="Irimia M."/>
            <person name="Maruyama S."/>
            <person name="Arias M.C."/>
            <person name="Ball S.G."/>
            <person name="Gile G.H."/>
            <person name="Hirakawa Y."/>
            <person name="Hopkins J.F."/>
            <person name="Rensing S.A."/>
            <person name="Schmutz J."/>
            <person name="Symeonidi A."/>
            <person name="Elias M."/>
            <person name="Eveleigh R.J."/>
            <person name="Herman E.K."/>
            <person name="Klute M.J."/>
            <person name="Nakayama T."/>
            <person name="Obornik M."/>
            <person name="Reyes-Prieto A."/>
            <person name="Armbrust E.V."/>
            <person name="Aves S.J."/>
            <person name="Beiko R.G."/>
            <person name="Coutinho P."/>
            <person name="Dacks J.B."/>
            <person name="Durnford D.G."/>
            <person name="Fast N.M."/>
            <person name="Green B.R."/>
            <person name="Grisdale C."/>
            <person name="Hempe F."/>
            <person name="Henrissat B."/>
            <person name="Hoppner M.P."/>
            <person name="Ishida K.-I."/>
            <person name="Kim E."/>
            <person name="Koreny L."/>
            <person name="Kroth P.G."/>
            <person name="Liu Y."/>
            <person name="Malik S.-B."/>
            <person name="Maier U.G."/>
            <person name="McRose D."/>
            <person name="Mock T."/>
            <person name="Neilson J.A."/>
            <person name="Onodera N.T."/>
            <person name="Poole A.M."/>
            <person name="Pritham E.J."/>
            <person name="Richards T.A."/>
            <person name="Rocap G."/>
            <person name="Roy S.W."/>
            <person name="Sarai C."/>
            <person name="Schaack S."/>
            <person name="Shirato S."/>
            <person name="Slamovits C.H."/>
            <person name="Spencer D.F."/>
            <person name="Suzuki S."/>
            <person name="Worden A.Z."/>
            <person name="Zauner S."/>
            <person name="Barry K."/>
            <person name="Bell C."/>
            <person name="Bharti A.K."/>
            <person name="Crow J.A."/>
            <person name="Grimwood J."/>
            <person name="Kramer R."/>
            <person name="Lindquist E."/>
            <person name="Lucas S."/>
            <person name="Salamov A."/>
            <person name="McFadden G.I."/>
            <person name="Lane C.E."/>
            <person name="Keeling P.J."/>
            <person name="Gray M.W."/>
            <person name="Grigoriev I.V."/>
            <person name="Archibald J.M."/>
        </authorList>
    </citation>
    <scope>NUCLEOTIDE SEQUENCE</scope>
    <source>
        <strain evidence="4">CCMP2712</strain>
    </source>
</reference>
<feature type="repeat" description="WD" evidence="1">
    <location>
        <begin position="179"/>
        <end position="210"/>
    </location>
</feature>
<dbReference type="EnsemblProtists" id="EKX53393">
    <property type="protein sequence ID" value="EKX53393"/>
    <property type="gene ID" value="GUITHDRAFT_101095"/>
</dbReference>
<dbReference type="Gene3D" id="2.130.10.10">
    <property type="entry name" value="YVTN repeat-like/Quinoprotein amine dehydrogenase"/>
    <property type="match status" value="2"/>
</dbReference>
<evidence type="ECO:0000313" key="4">
    <source>
        <dbReference type="Proteomes" id="UP000011087"/>
    </source>
</evidence>
<dbReference type="Proteomes" id="UP000011087">
    <property type="component" value="Unassembled WGS sequence"/>
</dbReference>
<feature type="repeat" description="WD" evidence="1">
    <location>
        <begin position="332"/>
        <end position="368"/>
    </location>
</feature>
<organism evidence="2">
    <name type="scientific">Guillardia theta (strain CCMP2712)</name>
    <name type="common">Cryptophyte</name>
    <dbReference type="NCBI Taxonomy" id="905079"/>
    <lineage>
        <taxon>Eukaryota</taxon>
        <taxon>Cryptophyceae</taxon>
        <taxon>Pyrenomonadales</taxon>
        <taxon>Geminigeraceae</taxon>
        <taxon>Guillardia</taxon>
    </lineage>
</organism>
<dbReference type="KEGG" id="gtt:GUITHDRAFT_101095"/>
<dbReference type="GeneID" id="17309946"/>
<sequence length="368" mass="41040">MSQPQQKGFMSKIFSPTLVLGEQVVTRSMVVQQEVHDVSSSQKSATGHEVFCVRYSPDGQVGYASYRIESVDHQFQFIAASRGNGEIDIYSTVNGNKNSSKTKNVLLSVNANGLVKHWHMTSMKCLHTINEDPNQCYALDYRADGLKFATAGQDHQVRIYDEATKTLQSTLTGGYGRTRAGHSNRVFSLKFSTDDENLLLSAGWDNTIQVSTWPPFDLRAFQSLIPIMVWDIRMDVPCRSVFGTHITGDSIDLYDNYIVSGSWRPENQLQLWDLRTCTLLKNYNWTNASHPCLLYGTQFSKDVGATYIIAGGSGANEARLYKRESGEQVGVVLGMKQGVYSVDFHPSKSQVAIASGDGTVRLIDYQRE</sequence>
<dbReference type="InterPro" id="IPR036322">
    <property type="entry name" value="WD40_repeat_dom_sf"/>
</dbReference>
<name>L1JZ68_GUITC</name>
<dbReference type="PANTHER" id="PTHR47822">
    <property type="entry name" value="CARBOHYDRATE BINDING DOMAIN CONTAINING PROTEIN"/>
    <property type="match status" value="1"/>
</dbReference>
<reference evidence="3" key="3">
    <citation type="submission" date="2015-06" db="UniProtKB">
        <authorList>
            <consortium name="EnsemblProtists"/>
        </authorList>
    </citation>
    <scope>IDENTIFICATION</scope>
</reference>
<reference evidence="2 4" key="1">
    <citation type="journal article" date="2012" name="Nature">
        <title>Algal genomes reveal evolutionary mosaicism and the fate of nucleomorphs.</title>
        <authorList>
            <consortium name="DOE Joint Genome Institute"/>
            <person name="Curtis B.A."/>
            <person name="Tanifuji G."/>
            <person name="Burki F."/>
            <person name="Gruber A."/>
            <person name="Irimia M."/>
            <person name="Maruyama S."/>
            <person name="Arias M.C."/>
            <person name="Ball S.G."/>
            <person name="Gile G.H."/>
            <person name="Hirakawa Y."/>
            <person name="Hopkins J.F."/>
            <person name="Kuo A."/>
            <person name="Rensing S.A."/>
            <person name="Schmutz J."/>
            <person name="Symeonidi A."/>
            <person name="Elias M."/>
            <person name="Eveleigh R.J."/>
            <person name="Herman E.K."/>
            <person name="Klute M.J."/>
            <person name="Nakayama T."/>
            <person name="Obornik M."/>
            <person name="Reyes-Prieto A."/>
            <person name="Armbrust E.V."/>
            <person name="Aves S.J."/>
            <person name="Beiko R.G."/>
            <person name="Coutinho P."/>
            <person name="Dacks J.B."/>
            <person name="Durnford D.G."/>
            <person name="Fast N.M."/>
            <person name="Green B.R."/>
            <person name="Grisdale C.J."/>
            <person name="Hempel F."/>
            <person name="Henrissat B."/>
            <person name="Hoppner M.P."/>
            <person name="Ishida K."/>
            <person name="Kim E."/>
            <person name="Koreny L."/>
            <person name="Kroth P.G."/>
            <person name="Liu Y."/>
            <person name="Malik S.B."/>
            <person name="Maier U.G."/>
            <person name="McRose D."/>
            <person name="Mock T."/>
            <person name="Neilson J.A."/>
            <person name="Onodera N.T."/>
            <person name="Poole A.M."/>
            <person name="Pritham E.J."/>
            <person name="Richards T.A."/>
            <person name="Rocap G."/>
            <person name="Roy S.W."/>
            <person name="Sarai C."/>
            <person name="Schaack S."/>
            <person name="Shirato S."/>
            <person name="Slamovits C.H."/>
            <person name="Spencer D.F."/>
            <person name="Suzuki S."/>
            <person name="Worden A.Z."/>
            <person name="Zauner S."/>
            <person name="Barry K."/>
            <person name="Bell C."/>
            <person name="Bharti A.K."/>
            <person name="Crow J.A."/>
            <person name="Grimwood J."/>
            <person name="Kramer R."/>
            <person name="Lindquist E."/>
            <person name="Lucas S."/>
            <person name="Salamov A."/>
            <person name="McFadden G.I."/>
            <person name="Lane C.E."/>
            <person name="Keeling P.J."/>
            <person name="Gray M.W."/>
            <person name="Grigoriev I.V."/>
            <person name="Archibald J.M."/>
        </authorList>
    </citation>
    <scope>NUCLEOTIDE SEQUENCE</scope>
    <source>
        <strain evidence="2 4">CCMP2712</strain>
    </source>
</reference>
<dbReference type="SMART" id="SM00320">
    <property type="entry name" value="WD40"/>
    <property type="match status" value="4"/>
</dbReference>
<dbReference type="EMBL" id="JH992970">
    <property type="protein sequence ID" value="EKX53393.1"/>
    <property type="molecule type" value="Genomic_DNA"/>
</dbReference>
<dbReference type="OrthoDB" id="10251741at2759"/>
<evidence type="ECO:0000313" key="2">
    <source>
        <dbReference type="EMBL" id="EKX53393.1"/>
    </source>
</evidence>